<gene>
    <name evidence="2" type="ORF">BHLFYP23_01151</name>
</gene>
<organism evidence="2">
    <name type="scientific">Blautia hansenii</name>
    <name type="common">Ruminococcus hansenii</name>
    <dbReference type="NCBI Taxonomy" id="1322"/>
    <lineage>
        <taxon>Bacteria</taxon>
        <taxon>Bacillati</taxon>
        <taxon>Bacillota</taxon>
        <taxon>Clostridia</taxon>
        <taxon>Lachnospirales</taxon>
        <taxon>Lachnospiraceae</taxon>
        <taxon>Blautia</taxon>
    </lineage>
</organism>
<dbReference type="AlphaFoldDB" id="A0A6N2VJ72"/>
<reference evidence="2" key="1">
    <citation type="submission" date="2019-11" db="EMBL/GenBank/DDBJ databases">
        <authorList>
            <person name="Feng L."/>
        </authorList>
    </citation>
    <scope>NUCLEOTIDE SEQUENCE</scope>
    <source>
        <strain evidence="2">BhanseniiLFYP23</strain>
    </source>
</reference>
<sequence length="50" mass="5969">MEKGKTRLVEDGNTIYEIDLDCMKRKQMLRQKEAANTKNRQRKTSQKRAK</sequence>
<feature type="region of interest" description="Disordered" evidence="1">
    <location>
        <begin position="29"/>
        <end position="50"/>
    </location>
</feature>
<name>A0A6N2VJ72_BLAHA</name>
<accession>A0A6N2VJ72</accession>
<dbReference type="EMBL" id="CACRSY010000016">
    <property type="protein sequence ID" value="VYT30519.1"/>
    <property type="molecule type" value="Genomic_DNA"/>
</dbReference>
<evidence type="ECO:0000256" key="1">
    <source>
        <dbReference type="SAM" id="MobiDB-lite"/>
    </source>
</evidence>
<protein>
    <submittedName>
        <fullName evidence="2">Uncharacterized protein</fullName>
    </submittedName>
</protein>
<evidence type="ECO:0000313" key="2">
    <source>
        <dbReference type="EMBL" id="VYT30519.1"/>
    </source>
</evidence>
<feature type="compositionally biased region" description="Basic residues" evidence="1">
    <location>
        <begin position="39"/>
        <end position="50"/>
    </location>
</feature>
<proteinExistence type="predicted"/>
<dbReference type="RefSeq" id="WP_004222311.1">
    <property type="nucleotide sequence ID" value="NZ_CACRSY010000016.1"/>
</dbReference>